<dbReference type="RefSeq" id="WP_148929195.1">
    <property type="nucleotide sequence ID" value="NZ_VNHS01000003.1"/>
</dbReference>
<dbReference type="AlphaFoldDB" id="A0A5S5CBU3"/>
<dbReference type="OrthoDB" id="2987317at2"/>
<gene>
    <name evidence="1" type="ORF">BCM02_103499</name>
</gene>
<protein>
    <submittedName>
        <fullName evidence="1">Uncharacterized protein</fullName>
    </submittedName>
</protein>
<keyword evidence="2" id="KW-1185">Reference proteome</keyword>
<proteinExistence type="predicted"/>
<dbReference type="Proteomes" id="UP000323257">
    <property type="component" value="Unassembled WGS sequence"/>
</dbReference>
<accession>A0A5S5CBU3</accession>
<name>A0A5S5CBU3_9BACL</name>
<sequence length="320" mass="37242">MHAEFLFNEFMTATETEPSALHEVLLKAACKQIHKELEETNYTIECVRLAHRIFGYLGDEGLHKRLALMRAFLNINASKRMEDQFWANWELVDNLALLIQYKAMIDEQKRFLKWAKKHMPPDDWLKVMHDSTQAIGWVQEGQADAWFTIYVELIQCVEPTAANRHSRILYVETATGLLIFHANKHSEAYVEIERFSCIIHEDLLWAEYTNFLVRLMSYRLALSSALGDWLTYEKTVNEAMMVIIREINKYNNTNDSAALEKVCDMAHDTGACLIWEKRYRQAMPLFEYALHNQGTGITHYYYAICVWGRAAGQDRRAASS</sequence>
<evidence type="ECO:0000313" key="2">
    <source>
        <dbReference type="Proteomes" id="UP000323257"/>
    </source>
</evidence>
<comment type="caution">
    <text evidence="1">The sequence shown here is derived from an EMBL/GenBank/DDBJ whole genome shotgun (WGS) entry which is preliminary data.</text>
</comment>
<dbReference type="EMBL" id="VNHS01000003">
    <property type="protein sequence ID" value="TYP76835.1"/>
    <property type="molecule type" value="Genomic_DNA"/>
</dbReference>
<organism evidence="1 2">
    <name type="scientific">Paenibacillus methanolicus</name>
    <dbReference type="NCBI Taxonomy" id="582686"/>
    <lineage>
        <taxon>Bacteria</taxon>
        <taxon>Bacillati</taxon>
        <taxon>Bacillota</taxon>
        <taxon>Bacilli</taxon>
        <taxon>Bacillales</taxon>
        <taxon>Paenibacillaceae</taxon>
        <taxon>Paenibacillus</taxon>
    </lineage>
</organism>
<evidence type="ECO:0000313" key="1">
    <source>
        <dbReference type="EMBL" id="TYP76835.1"/>
    </source>
</evidence>
<reference evidence="1 2" key="1">
    <citation type="submission" date="2019-07" db="EMBL/GenBank/DDBJ databases">
        <title>Genomic Encyclopedia of Type Strains, Phase III (KMG-III): the genomes of soil and plant-associated and newly described type strains.</title>
        <authorList>
            <person name="Whitman W."/>
        </authorList>
    </citation>
    <scope>NUCLEOTIDE SEQUENCE [LARGE SCALE GENOMIC DNA]</scope>
    <source>
        <strain evidence="1 2">BL24</strain>
    </source>
</reference>